<accession>A0A8S2YJ82</accession>
<comment type="caution">
    <text evidence="1">The sequence shown here is derived from an EMBL/GenBank/DDBJ whole genome shotgun (WGS) entry which is preliminary data.</text>
</comment>
<dbReference type="EMBL" id="CAJOBH010125288">
    <property type="protein sequence ID" value="CAF4731817.1"/>
    <property type="molecule type" value="Genomic_DNA"/>
</dbReference>
<sequence>MLIARATVVQLYSYFPTGFLLIAYQKSYIGLPSSISFYHRSDYAPPLGVLKIYEGLS</sequence>
<protein>
    <submittedName>
        <fullName evidence="1">Uncharacterized protein</fullName>
    </submittedName>
</protein>
<proteinExistence type="predicted"/>
<gene>
    <name evidence="2" type="ORF">BYL167_LOCUS45302</name>
    <name evidence="1" type="ORF">GIL414_LOCUS37174</name>
</gene>
<evidence type="ECO:0000313" key="2">
    <source>
        <dbReference type="EMBL" id="CAF4731817.1"/>
    </source>
</evidence>
<dbReference type="Proteomes" id="UP000681720">
    <property type="component" value="Unassembled WGS sequence"/>
</dbReference>
<reference evidence="1" key="1">
    <citation type="submission" date="2021-02" db="EMBL/GenBank/DDBJ databases">
        <authorList>
            <person name="Nowell W R."/>
        </authorList>
    </citation>
    <scope>NUCLEOTIDE SEQUENCE</scope>
</reference>
<dbReference type="EMBL" id="CAJOBJ010094705">
    <property type="protein sequence ID" value="CAF4559197.1"/>
    <property type="molecule type" value="Genomic_DNA"/>
</dbReference>
<dbReference type="Proteomes" id="UP000681967">
    <property type="component" value="Unassembled WGS sequence"/>
</dbReference>
<dbReference type="AlphaFoldDB" id="A0A8S2YJ82"/>
<name>A0A8S2YJ82_9BILA</name>
<organism evidence="1 3">
    <name type="scientific">Rotaria magnacalcarata</name>
    <dbReference type="NCBI Taxonomy" id="392030"/>
    <lineage>
        <taxon>Eukaryota</taxon>
        <taxon>Metazoa</taxon>
        <taxon>Spiralia</taxon>
        <taxon>Gnathifera</taxon>
        <taxon>Rotifera</taxon>
        <taxon>Eurotatoria</taxon>
        <taxon>Bdelloidea</taxon>
        <taxon>Philodinida</taxon>
        <taxon>Philodinidae</taxon>
        <taxon>Rotaria</taxon>
    </lineage>
</organism>
<evidence type="ECO:0000313" key="1">
    <source>
        <dbReference type="EMBL" id="CAF4559197.1"/>
    </source>
</evidence>
<evidence type="ECO:0000313" key="3">
    <source>
        <dbReference type="Proteomes" id="UP000681720"/>
    </source>
</evidence>
<feature type="non-terminal residue" evidence="1">
    <location>
        <position position="57"/>
    </location>
</feature>